<sequence length="450" mass="50075">MSALSFARQAFGREKPHSSITDWVDILTSITIEEEAYDGIPELVDSINLQASGPTEASRALRKKLKHGNSHQQYRSLVLLKALVENGGPKFTSTFADGHMTDALKTIANDPNSDRRVKKKLTLVLAFWRDQYKDDPSMSVVASLHKQCVGGRPPGHQEMAHLIGVDLGAEERKKQEKRKAKQNIIEANQRAKQQRELQAKKMQDDKSKKKRVPFDFEKEKPKVLSSIVEASQASNNLQNAIQLVNLETDKLETNERVQECLEKAKQARKPVVRYIQLVENEDLIGVLIETNDRLVAALEMYDQLHGIASVKAYEEANSVTSNLASMSIESAMTEAATNKGKNRSASSDVFHDLEDLNFGPLGSSNNLPPPMRPSAALSDDGDEEEAVDHRVTLSDYSDYDSSDEDTHRKGAESSKRNYVTVSDDDDALVPTTSTKKHVEDDPFADPFADK</sequence>
<accession>A0A0D2MPH4</accession>
<dbReference type="Proteomes" id="UP000054270">
    <property type="component" value="Unassembled WGS sequence"/>
</dbReference>
<dbReference type="GO" id="GO:0007015">
    <property type="term" value="P:actin filament organization"/>
    <property type="evidence" value="ECO:0007669"/>
    <property type="project" value="InterPro"/>
</dbReference>
<dbReference type="GO" id="GO:0030479">
    <property type="term" value="C:actin cortical patch"/>
    <property type="evidence" value="ECO:0007669"/>
    <property type="project" value="TreeGrafter"/>
</dbReference>
<dbReference type="CDD" id="cd14232">
    <property type="entry name" value="GAT_LSB5"/>
    <property type="match status" value="1"/>
</dbReference>
<dbReference type="Pfam" id="PF00790">
    <property type="entry name" value="VHS"/>
    <property type="match status" value="1"/>
</dbReference>
<dbReference type="GO" id="GO:0043130">
    <property type="term" value="F:ubiquitin binding"/>
    <property type="evidence" value="ECO:0007669"/>
    <property type="project" value="InterPro"/>
</dbReference>
<dbReference type="InterPro" id="IPR044103">
    <property type="entry name" value="GAT_LSB5"/>
</dbReference>
<dbReference type="OMA" id="YGSVHRQ"/>
<feature type="region of interest" description="Disordered" evidence="2">
    <location>
        <begin position="360"/>
        <end position="450"/>
    </location>
</feature>
<proteinExistence type="predicted"/>
<dbReference type="InterPro" id="IPR002014">
    <property type="entry name" value="VHS_dom"/>
</dbReference>
<organism evidence="4 5">
    <name type="scientific">Hypholoma sublateritium (strain FD-334 SS-4)</name>
    <dbReference type="NCBI Taxonomy" id="945553"/>
    <lineage>
        <taxon>Eukaryota</taxon>
        <taxon>Fungi</taxon>
        <taxon>Dikarya</taxon>
        <taxon>Basidiomycota</taxon>
        <taxon>Agaricomycotina</taxon>
        <taxon>Agaricomycetes</taxon>
        <taxon>Agaricomycetidae</taxon>
        <taxon>Agaricales</taxon>
        <taxon>Agaricineae</taxon>
        <taxon>Strophariaceae</taxon>
        <taxon>Hypholoma</taxon>
    </lineage>
</organism>
<feature type="coiled-coil region" evidence="1">
    <location>
        <begin position="234"/>
        <end position="263"/>
    </location>
</feature>
<dbReference type="OrthoDB" id="10068368at2759"/>
<reference evidence="5" key="1">
    <citation type="submission" date="2014-04" db="EMBL/GenBank/DDBJ databases">
        <title>Evolutionary Origins and Diversification of the Mycorrhizal Mutualists.</title>
        <authorList>
            <consortium name="DOE Joint Genome Institute"/>
            <consortium name="Mycorrhizal Genomics Consortium"/>
            <person name="Kohler A."/>
            <person name="Kuo A."/>
            <person name="Nagy L.G."/>
            <person name="Floudas D."/>
            <person name="Copeland A."/>
            <person name="Barry K.W."/>
            <person name="Cichocki N."/>
            <person name="Veneault-Fourrey C."/>
            <person name="LaButti K."/>
            <person name="Lindquist E.A."/>
            <person name="Lipzen A."/>
            <person name="Lundell T."/>
            <person name="Morin E."/>
            <person name="Murat C."/>
            <person name="Riley R."/>
            <person name="Ohm R."/>
            <person name="Sun H."/>
            <person name="Tunlid A."/>
            <person name="Henrissat B."/>
            <person name="Grigoriev I.V."/>
            <person name="Hibbett D.S."/>
            <person name="Martin F."/>
        </authorList>
    </citation>
    <scope>NUCLEOTIDE SEQUENCE [LARGE SCALE GENOMIC DNA]</scope>
    <source>
        <strain evidence="5">FD-334 SS-4</strain>
    </source>
</reference>
<dbReference type="STRING" id="945553.A0A0D2MPH4"/>
<dbReference type="Gene3D" id="1.25.40.90">
    <property type="match status" value="1"/>
</dbReference>
<keyword evidence="5" id="KW-1185">Reference proteome</keyword>
<dbReference type="SMART" id="SM00288">
    <property type="entry name" value="VHS"/>
    <property type="match status" value="1"/>
</dbReference>
<dbReference type="InterPro" id="IPR008942">
    <property type="entry name" value="ENTH_VHS"/>
</dbReference>
<dbReference type="GO" id="GO:0035091">
    <property type="term" value="F:phosphatidylinositol binding"/>
    <property type="evidence" value="ECO:0007669"/>
    <property type="project" value="InterPro"/>
</dbReference>
<keyword evidence="1" id="KW-0175">Coiled coil</keyword>
<dbReference type="Gene3D" id="1.20.58.160">
    <property type="match status" value="1"/>
</dbReference>
<feature type="domain" description="VHS" evidence="3">
    <location>
        <begin position="27"/>
        <end position="147"/>
    </location>
</feature>
<feature type="compositionally biased region" description="Basic and acidic residues" evidence="2">
    <location>
        <begin position="193"/>
        <end position="210"/>
    </location>
</feature>
<dbReference type="CDD" id="cd16980">
    <property type="entry name" value="VHS_Lsb5"/>
    <property type="match status" value="1"/>
</dbReference>
<name>A0A0D2MPH4_HYPSF</name>
<dbReference type="GO" id="GO:0006897">
    <property type="term" value="P:endocytosis"/>
    <property type="evidence" value="ECO:0007669"/>
    <property type="project" value="InterPro"/>
</dbReference>
<dbReference type="PROSITE" id="PS50179">
    <property type="entry name" value="VHS"/>
    <property type="match status" value="1"/>
</dbReference>
<feature type="compositionally biased region" description="Basic and acidic residues" evidence="2">
    <location>
        <begin position="404"/>
        <end position="415"/>
    </location>
</feature>
<evidence type="ECO:0000259" key="3">
    <source>
        <dbReference type="PROSITE" id="PS50179"/>
    </source>
</evidence>
<evidence type="ECO:0000256" key="2">
    <source>
        <dbReference type="SAM" id="MobiDB-lite"/>
    </source>
</evidence>
<protein>
    <recommendedName>
        <fullName evidence="3">VHS domain-containing protein</fullName>
    </recommendedName>
</protein>
<evidence type="ECO:0000313" key="4">
    <source>
        <dbReference type="EMBL" id="KJA25833.1"/>
    </source>
</evidence>
<dbReference type="SUPFAM" id="SSF48464">
    <property type="entry name" value="ENTH/VHS domain"/>
    <property type="match status" value="1"/>
</dbReference>
<dbReference type="InterPro" id="IPR045007">
    <property type="entry name" value="LSB5"/>
</dbReference>
<dbReference type="PANTHER" id="PTHR47789">
    <property type="entry name" value="LAS SEVENTEEN-BINDING PROTEIN 5"/>
    <property type="match status" value="1"/>
</dbReference>
<evidence type="ECO:0000256" key="1">
    <source>
        <dbReference type="SAM" id="Coils"/>
    </source>
</evidence>
<dbReference type="AlphaFoldDB" id="A0A0D2MPH4"/>
<dbReference type="InterPro" id="IPR038425">
    <property type="entry name" value="GAT_sf"/>
</dbReference>
<evidence type="ECO:0000313" key="5">
    <source>
        <dbReference type="Proteomes" id="UP000054270"/>
    </source>
</evidence>
<dbReference type="GO" id="GO:0007034">
    <property type="term" value="P:vacuolar transport"/>
    <property type="evidence" value="ECO:0007669"/>
    <property type="project" value="UniProtKB-ARBA"/>
</dbReference>
<dbReference type="SUPFAM" id="SSF89009">
    <property type="entry name" value="GAT-like domain"/>
    <property type="match status" value="1"/>
</dbReference>
<dbReference type="EMBL" id="KN817530">
    <property type="protein sequence ID" value="KJA25833.1"/>
    <property type="molecule type" value="Genomic_DNA"/>
</dbReference>
<dbReference type="PANTHER" id="PTHR47789:SF1">
    <property type="entry name" value="LAS SEVENTEEN-BINDING PROTEIN 5"/>
    <property type="match status" value="1"/>
</dbReference>
<feature type="region of interest" description="Disordered" evidence="2">
    <location>
        <begin position="190"/>
        <end position="210"/>
    </location>
</feature>
<gene>
    <name evidence="4" type="ORF">HYPSUDRAFT_134365</name>
</gene>
<dbReference type="GO" id="GO:0051666">
    <property type="term" value="P:actin cortical patch localization"/>
    <property type="evidence" value="ECO:0007669"/>
    <property type="project" value="TreeGrafter"/>
</dbReference>